<reference evidence="2" key="1">
    <citation type="journal article" date="2019" name="Int. J. Syst. Evol. Microbiol.">
        <title>The Global Catalogue of Microorganisms (GCM) 10K type strain sequencing project: providing services to taxonomists for standard genome sequencing and annotation.</title>
        <authorList>
            <consortium name="The Broad Institute Genomics Platform"/>
            <consortium name="The Broad Institute Genome Sequencing Center for Infectious Disease"/>
            <person name="Wu L."/>
            <person name="Ma J."/>
        </authorList>
    </citation>
    <scope>NUCLEOTIDE SEQUENCE [LARGE SCALE GENOMIC DNA]</scope>
    <source>
        <strain evidence="2">CGMCC 1.15341</strain>
    </source>
</reference>
<gene>
    <name evidence="1" type="ORF">GCM10011352_34980</name>
</gene>
<keyword evidence="2" id="KW-1185">Reference proteome</keyword>
<evidence type="ECO:0000313" key="2">
    <source>
        <dbReference type="Proteomes" id="UP000629025"/>
    </source>
</evidence>
<name>A0ABQ1KSF4_9GAMM</name>
<evidence type="ECO:0000313" key="1">
    <source>
        <dbReference type="EMBL" id="GGC05785.1"/>
    </source>
</evidence>
<organism evidence="1 2">
    <name type="scientific">Marinobacterium zhoushanense</name>
    <dbReference type="NCBI Taxonomy" id="1679163"/>
    <lineage>
        <taxon>Bacteria</taxon>
        <taxon>Pseudomonadati</taxon>
        <taxon>Pseudomonadota</taxon>
        <taxon>Gammaproteobacteria</taxon>
        <taxon>Oceanospirillales</taxon>
        <taxon>Oceanospirillaceae</taxon>
        <taxon>Marinobacterium</taxon>
    </lineage>
</organism>
<accession>A0ABQ1KSF4</accession>
<comment type="caution">
    <text evidence="1">The sequence shown here is derived from an EMBL/GenBank/DDBJ whole genome shotgun (WGS) entry which is preliminary data.</text>
</comment>
<dbReference type="EMBL" id="BMIJ01000007">
    <property type="protein sequence ID" value="GGC05785.1"/>
    <property type="molecule type" value="Genomic_DNA"/>
</dbReference>
<proteinExistence type="predicted"/>
<sequence>MLSSEVSLACGGPPTPVLSTHKDDGTQVGIFISQEQIEQTEEWRPEDGEPPLKVSSAYKIVQEWGRQQYARYDGVNVRELSLKKYGCSDVINRWYYIVDLNPVIDGNGLWGSGNWAAVLMDGTVIGPKAF</sequence>
<dbReference type="Proteomes" id="UP000629025">
    <property type="component" value="Unassembled WGS sequence"/>
</dbReference>
<protein>
    <submittedName>
        <fullName evidence="1">Uncharacterized protein</fullName>
    </submittedName>
</protein>